<feature type="region of interest" description="Disordered" evidence="1">
    <location>
        <begin position="1"/>
        <end position="76"/>
    </location>
</feature>
<evidence type="ECO:0000313" key="2">
    <source>
        <dbReference type="EMBL" id="RDW84671.1"/>
    </source>
</evidence>
<organism evidence="2 3">
    <name type="scientific">Coleophoma cylindrospora</name>
    <dbReference type="NCBI Taxonomy" id="1849047"/>
    <lineage>
        <taxon>Eukaryota</taxon>
        <taxon>Fungi</taxon>
        <taxon>Dikarya</taxon>
        <taxon>Ascomycota</taxon>
        <taxon>Pezizomycotina</taxon>
        <taxon>Leotiomycetes</taxon>
        <taxon>Helotiales</taxon>
        <taxon>Dermateaceae</taxon>
        <taxon>Coleophoma</taxon>
    </lineage>
</organism>
<proteinExistence type="predicted"/>
<name>A0A3D8SEP7_9HELO</name>
<feature type="compositionally biased region" description="Low complexity" evidence="1">
    <location>
        <begin position="63"/>
        <end position="76"/>
    </location>
</feature>
<sequence length="76" mass="8198">MPPPAEDHAGATIQPRREREPGPEPEPEPGRSSPTHGGWMPLDPIVLPSTQLTELNIPQHQRSPYTTSASPSSPCP</sequence>
<evidence type="ECO:0000256" key="1">
    <source>
        <dbReference type="SAM" id="MobiDB-lite"/>
    </source>
</evidence>
<dbReference type="AlphaFoldDB" id="A0A3D8SEP7"/>
<keyword evidence="3" id="KW-1185">Reference proteome</keyword>
<protein>
    <submittedName>
        <fullName evidence="2">Uncharacterized protein</fullName>
    </submittedName>
</protein>
<dbReference type="EMBL" id="PDLM01000002">
    <property type="protein sequence ID" value="RDW84671.1"/>
    <property type="molecule type" value="Genomic_DNA"/>
</dbReference>
<comment type="caution">
    <text evidence="2">The sequence shown here is derived from an EMBL/GenBank/DDBJ whole genome shotgun (WGS) entry which is preliminary data.</text>
</comment>
<feature type="compositionally biased region" description="Basic and acidic residues" evidence="1">
    <location>
        <begin position="1"/>
        <end position="22"/>
    </location>
</feature>
<dbReference type="Proteomes" id="UP000256645">
    <property type="component" value="Unassembled WGS sequence"/>
</dbReference>
<feature type="compositionally biased region" description="Polar residues" evidence="1">
    <location>
        <begin position="48"/>
        <end position="62"/>
    </location>
</feature>
<gene>
    <name evidence="2" type="ORF">BP6252_02261</name>
</gene>
<evidence type="ECO:0000313" key="3">
    <source>
        <dbReference type="Proteomes" id="UP000256645"/>
    </source>
</evidence>
<reference evidence="2 3" key="1">
    <citation type="journal article" date="2018" name="IMA Fungus">
        <title>IMA Genome-F 9: Draft genome sequence of Annulohypoxylon stygium, Aspergillus mulundensis, Berkeleyomyces basicola (syn. Thielaviopsis basicola), Ceratocystis smalleyi, two Cercospora beticola strains, Coleophoma cylindrospora, Fusarium fracticaudum, Phialophora cf. hyalina, and Morchella septimelata.</title>
        <authorList>
            <person name="Wingfield B.D."/>
            <person name="Bills G.F."/>
            <person name="Dong Y."/>
            <person name="Huang W."/>
            <person name="Nel W.J."/>
            <person name="Swalarsk-Parry B.S."/>
            <person name="Vaghefi N."/>
            <person name="Wilken P.M."/>
            <person name="An Z."/>
            <person name="de Beer Z.W."/>
            <person name="De Vos L."/>
            <person name="Chen L."/>
            <person name="Duong T.A."/>
            <person name="Gao Y."/>
            <person name="Hammerbacher A."/>
            <person name="Kikkert J.R."/>
            <person name="Li Y."/>
            <person name="Li H."/>
            <person name="Li K."/>
            <person name="Li Q."/>
            <person name="Liu X."/>
            <person name="Ma X."/>
            <person name="Naidoo K."/>
            <person name="Pethybridge S.J."/>
            <person name="Sun J."/>
            <person name="Steenkamp E.T."/>
            <person name="van der Nest M.A."/>
            <person name="van Wyk S."/>
            <person name="Wingfield M.J."/>
            <person name="Xiong C."/>
            <person name="Yue Q."/>
            <person name="Zhang X."/>
        </authorList>
    </citation>
    <scope>NUCLEOTIDE SEQUENCE [LARGE SCALE GENOMIC DNA]</scope>
    <source>
        <strain evidence="2 3">BP6252</strain>
    </source>
</reference>
<accession>A0A3D8SEP7</accession>